<evidence type="ECO:0000256" key="4">
    <source>
        <dbReference type="SAM" id="Phobius"/>
    </source>
</evidence>
<dbReference type="SUPFAM" id="SSF53448">
    <property type="entry name" value="Nucleotide-diphospho-sugar transferases"/>
    <property type="match status" value="1"/>
</dbReference>
<evidence type="ECO:0000313" key="7">
    <source>
        <dbReference type="Proteomes" id="UP001596227"/>
    </source>
</evidence>
<keyword evidence="4" id="KW-0812">Transmembrane</keyword>
<feature type="transmembrane region" description="Helical" evidence="4">
    <location>
        <begin position="242"/>
        <end position="262"/>
    </location>
</feature>
<evidence type="ECO:0000256" key="2">
    <source>
        <dbReference type="ARBA" id="ARBA00022676"/>
    </source>
</evidence>
<evidence type="ECO:0000313" key="6">
    <source>
        <dbReference type="EMBL" id="MFC6294684.1"/>
    </source>
</evidence>
<keyword evidence="4" id="KW-1133">Transmembrane helix</keyword>
<dbReference type="Pfam" id="PF00535">
    <property type="entry name" value="Glycos_transf_2"/>
    <property type="match status" value="1"/>
</dbReference>
<evidence type="ECO:0000256" key="3">
    <source>
        <dbReference type="ARBA" id="ARBA00022679"/>
    </source>
</evidence>
<dbReference type="InterPro" id="IPR001173">
    <property type="entry name" value="Glyco_trans_2-like"/>
</dbReference>
<dbReference type="Gene3D" id="3.90.550.10">
    <property type="entry name" value="Spore Coat Polysaccharide Biosynthesis Protein SpsA, Chain A"/>
    <property type="match status" value="1"/>
</dbReference>
<dbReference type="PANTHER" id="PTHR43685">
    <property type="entry name" value="GLYCOSYLTRANSFERASE"/>
    <property type="match status" value="1"/>
</dbReference>
<keyword evidence="2 6" id="KW-0328">Glycosyltransferase</keyword>
<dbReference type="EC" id="2.4.-.-" evidence="6"/>
<comment type="caution">
    <text evidence="6">The sequence shown here is derived from an EMBL/GenBank/DDBJ whole genome shotgun (WGS) entry which is preliminary data.</text>
</comment>
<dbReference type="RefSeq" id="WP_171000262.1">
    <property type="nucleotide sequence ID" value="NZ_BJDH01000002.1"/>
</dbReference>
<dbReference type="PANTHER" id="PTHR43685:SF5">
    <property type="entry name" value="GLYCOSYLTRANSFERASE EPSE-RELATED"/>
    <property type="match status" value="1"/>
</dbReference>
<reference evidence="7" key="1">
    <citation type="journal article" date="2019" name="Int. J. Syst. Evol. Microbiol.">
        <title>The Global Catalogue of Microorganisms (GCM) 10K type strain sequencing project: providing services to taxonomists for standard genome sequencing and annotation.</title>
        <authorList>
            <consortium name="The Broad Institute Genomics Platform"/>
            <consortium name="The Broad Institute Genome Sequencing Center for Infectious Disease"/>
            <person name="Wu L."/>
            <person name="Ma J."/>
        </authorList>
    </citation>
    <scope>NUCLEOTIDE SEQUENCE [LARGE SCALE GENOMIC DNA]</scope>
    <source>
        <strain evidence="7">CCM 8934</strain>
    </source>
</reference>
<dbReference type="InterPro" id="IPR029044">
    <property type="entry name" value="Nucleotide-diphossugar_trans"/>
</dbReference>
<dbReference type="InterPro" id="IPR050834">
    <property type="entry name" value="Glycosyltransf_2"/>
</dbReference>
<gene>
    <name evidence="6" type="ORF">ACFQH1_05670</name>
</gene>
<proteinExistence type="inferred from homology"/>
<dbReference type="GO" id="GO:0016757">
    <property type="term" value="F:glycosyltransferase activity"/>
    <property type="evidence" value="ECO:0007669"/>
    <property type="project" value="UniProtKB-KW"/>
</dbReference>
<evidence type="ECO:0000256" key="1">
    <source>
        <dbReference type="ARBA" id="ARBA00006739"/>
    </source>
</evidence>
<keyword evidence="3 6" id="KW-0808">Transferase</keyword>
<protein>
    <submittedName>
        <fullName evidence="6">Glycosyltransferase</fullName>
        <ecNumber evidence="6">2.4.-.-</ecNumber>
    </submittedName>
</protein>
<comment type="similarity">
    <text evidence="1">Belongs to the glycosyltransferase 2 family.</text>
</comment>
<keyword evidence="4" id="KW-0472">Membrane</keyword>
<feature type="domain" description="Glycosyltransferase 2-like" evidence="5">
    <location>
        <begin position="4"/>
        <end position="139"/>
    </location>
</feature>
<evidence type="ECO:0000259" key="5">
    <source>
        <dbReference type="Pfam" id="PF00535"/>
    </source>
</evidence>
<dbReference type="Proteomes" id="UP001596227">
    <property type="component" value="Unassembled WGS sequence"/>
</dbReference>
<name>A0ABW1UG39_9LACO</name>
<organism evidence="6 7">
    <name type="scientific">Lactiplantibacillus daoliensis</name>
    <dbReference type="NCBI Taxonomy" id="2559916"/>
    <lineage>
        <taxon>Bacteria</taxon>
        <taxon>Bacillati</taxon>
        <taxon>Bacillota</taxon>
        <taxon>Bacilli</taxon>
        <taxon>Lactobacillales</taxon>
        <taxon>Lactobacillaceae</taxon>
        <taxon>Lactiplantibacillus</taxon>
    </lineage>
</organism>
<dbReference type="EMBL" id="JBHSSB010000015">
    <property type="protein sequence ID" value="MFC6294684.1"/>
    <property type="molecule type" value="Genomic_DNA"/>
</dbReference>
<accession>A0ABW1UG39</accession>
<keyword evidence="7" id="KW-1185">Reference proteome</keyword>
<sequence length="276" mass="31784">MNVSVLMSVYAGEQADYFEESLLSICEQSILPKQIVIVKDGFLTPELEKVLTNFKRAFEHKVKIDCVSLTQQVNLGPALNEGLRRCQCSLVARMDSDDHCLKNRFEIQLASYANYPEAKIIGGQIQEFDKSWDQVISYRKVPLAPSGICAFSRRRNPMNHMTILFEKDYVEKIGGYRNIPGFEDYDLWLRALKDSGKVLRNVPEVLVAARVKSLQNRRGGIKYLRKSFVAHQMFYREDLIDFRSLMVVLVGSIATICSPKWVRKAMYKKFLRRGKL</sequence>